<evidence type="ECO:0000313" key="2">
    <source>
        <dbReference type="EMBL" id="GIN22460.1"/>
    </source>
</evidence>
<keyword evidence="3" id="KW-1185">Reference proteome</keyword>
<reference evidence="2 3" key="1">
    <citation type="submission" date="2021-03" db="EMBL/GenBank/DDBJ databases">
        <title>Antimicrobial resistance genes in bacteria isolated from Japanese honey, and their potential for conferring macrolide and lincosamide resistance in the American foulbrood pathogen Paenibacillus larvae.</title>
        <authorList>
            <person name="Okamoto M."/>
            <person name="Kumagai M."/>
            <person name="Kanamori H."/>
            <person name="Takamatsu D."/>
        </authorList>
    </citation>
    <scope>NUCLEOTIDE SEQUENCE [LARGE SCALE GENOMIC DNA]</scope>
    <source>
        <strain evidence="2 3">J1TS3</strain>
    </source>
</reference>
<proteinExistence type="predicted"/>
<protein>
    <recommendedName>
        <fullName evidence="1">YbaK/aminoacyl-tRNA synthetase-associated domain-containing protein</fullName>
    </recommendedName>
</protein>
<dbReference type="Gene3D" id="3.90.960.10">
    <property type="entry name" value="YbaK/aminoacyl-tRNA synthetase-associated domain"/>
    <property type="match status" value="1"/>
</dbReference>
<sequence length="141" mass="15605">MEKLNNILRDSEFTFEIIHHEKPLSSAKAGAGYFGIELEQTAPTLIIKTDKGYYSLVVSGSRGKVYFEKVAEVLDCSKVKLATPKEVQEVTGYEVGAVPMIGLELPYVIDGRLLNYEFIYGGTGQPSATLKIEPRALEEMN</sequence>
<dbReference type="PANTHER" id="PTHR30411">
    <property type="entry name" value="CYTOPLASMIC PROTEIN"/>
    <property type="match status" value="1"/>
</dbReference>
<dbReference type="EMBL" id="BOQT01000017">
    <property type="protein sequence ID" value="GIN22460.1"/>
    <property type="molecule type" value="Genomic_DNA"/>
</dbReference>
<evidence type="ECO:0000259" key="1">
    <source>
        <dbReference type="Pfam" id="PF04073"/>
    </source>
</evidence>
<gene>
    <name evidence="2" type="ORF">J1TS3_35940</name>
</gene>
<feature type="domain" description="YbaK/aminoacyl-tRNA synthetase-associated" evidence="1">
    <location>
        <begin position="22"/>
        <end position="138"/>
    </location>
</feature>
<accession>A0ABQ4KBK2</accession>
<comment type="caution">
    <text evidence="2">The sequence shown here is derived from an EMBL/GenBank/DDBJ whole genome shotgun (WGS) entry which is preliminary data.</text>
</comment>
<dbReference type="Proteomes" id="UP000680279">
    <property type="component" value="Unassembled WGS sequence"/>
</dbReference>
<dbReference type="RefSeq" id="WP_212963604.1">
    <property type="nucleotide sequence ID" value="NZ_BOQT01000017.1"/>
</dbReference>
<name>A0ABQ4KBK2_9BACI</name>
<dbReference type="SUPFAM" id="SSF55826">
    <property type="entry name" value="YbaK/ProRS associated domain"/>
    <property type="match status" value="1"/>
</dbReference>
<dbReference type="Pfam" id="PF04073">
    <property type="entry name" value="tRNA_edit"/>
    <property type="match status" value="1"/>
</dbReference>
<dbReference type="CDD" id="cd04332">
    <property type="entry name" value="YbaK_like"/>
    <property type="match status" value="1"/>
</dbReference>
<evidence type="ECO:0000313" key="3">
    <source>
        <dbReference type="Proteomes" id="UP000680279"/>
    </source>
</evidence>
<dbReference type="InterPro" id="IPR036754">
    <property type="entry name" value="YbaK/aa-tRNA-synt-asso_dom_sf"/>
</dbReference>
<organism evidence="2 3">
    <name type="scientific">Siminovitchia fordii</name>
    <dbReference type="NCBI Taxonomy" id="254759"/>
    <lineage>
        <taxon>Bacteria</taxon>
        <taxon>Bacillati</taxon>
        <taxon>Bacillota</taxon>
        <taxon>Bacilli</taxon>
        <taxon>Bacillales</taxon>
        <taxon>Bacillaceae</taxon>
        <taxon>Siminovitchia</taxon>
    </lineage>
</organism>
<dbReference type="PANTHER" id="PTHR30411:SF1">
    <property type="entry name" value="CYTOPLASMIC PROTEIN"/>
    <property type="match status" value="1"/>
</dbReference>
<dbReference type="InterPro" id="IPR007214">
    <property type="entry name" value="YbaK/aa-tRNA-synth-assoc-dom"/>
</dbReference>